<accession>Q9IBJ6</accession>
<evidence type="ECO:0000313" key="1">
    <source>
        <dbReference type="EMBL" id="AAF66801.1"/>
    </source>
</evidence>
<reference evidence="3" key="5">
    <citation type="journal article" date="1994" name="Virology">
        <title>Identification and characterization of Marek's disease virus genes homologous to ICP27 and glycoprotein K of herpes simplex virus-1.</title>
        <authorList>
            <person name="Ren D."/>
            <person name="Lee L.F."/>
            <person name="Coussens P.M."/>
        </authorList>
    </citation>
    <scope>NUCLEOTIDE SEQUENCE [LARGE SCALE GENOMIC DNA]</scope>
</reference>
<reference evidence="3" key="6">
    <citation type="journal article" date="1994" name="Virology">
        <title>Identification and characterization of a Marek's disease virus gene homologous to glycoprotein L of herpes simplex virus.</title>
        <authorList>
            <person name="Yoshida S."/>
            <person name="Lee L.F."/>
            <person name="Yanagida N."/>
            <person name="Nazerian K."/>
        </authorList>
    </citation>
    <scope>NUCLEOTIDE SEQUENCE [LARGE SCALE GENOMIC DNA]</scope>
</reference>
<reference evidence="2 3" key="8">
    <citation type="journal article" date="2000" name="Proc. Natl. Acad. Sci. U.S.A.">
        <title>The complete unique long sequence and the overall genomic organization of the GA strain of Marek's disease virus.</title>
        <authorList>
            <person name="Lee L.F."/>
            <person name="Wu P."/>
            <person name="Sui D."/>
            <person name="Ren D."/>
            <person name="Kamil J."/>
            <person name="Kung H.J."/>
            <person name="Witter R.L."/>
        </authorList>
    </citation>
    <scope>NUCLEOTIDE SEQUENCE [LARGE SCALE GENOMIC DNA]</scope>
    <source>
        <strain evidence="2">GA</strain>
    </source>
</reference>
<name>Q9IBJ6_9ALPH</name>
<sequence>MCKQRLIIPPSYYLYWIQRVDSTSFSCGISARTSQLSFLLRHVTKLEIKERALSQKLLMRSPKLDVPFLVVAVSVSRWKVGPQSMHPGLQRYHSCNQHGW</sequence>
<evidence type="ECO:0000313" key="2">
    <source>
        <dbReference type="EMBL" id="AAF67213.1"/>
    </source>
</evidence>
<protein>
    <submittedName>
        <fullName evidence="2">R-LORF10</fullName>
    </submittedName>
</protein>
<gene>
    <name evidence="2" type="primary">R-LORF10</name>
</gene>
<dbReference type="EMBL" id="AF147806">
    <property type="protein sequence ID" value="AAF67213.1"/>
    <property type="molecule type" value="Genomic_DNA"/>
</dbReference>
<proteinExistence type="predicted"/>
<reference evidence="3" key="2">
    <citation type="journal article" date="1991" name="J. Virol.">
        <title>Structural analysis and transcriptional mapping of the Marek's disease virus gene encoding pp38, an antigen associated with transformed cells.</title>
        <authorList>
            <person name="Cui Z.Z."/>
            <person name="Lee L.F."/>
            <person name="Liu J.L."/>
            <person name="Kung H.J."/>
        </authorList>
    </citation>
    <scope>NUCLEOTIDE SEQUENCE [LARGE SCALE GENOMIC DNA]</scope>
</reference>
<reference evidence="3" key="4">
    <citation type="journal article" date="1993" name="J. Gen. Virol.">
        <title>Nucleotide and predicted amino acid sequences of Marek's disease virus homologues of herpes simplex virus major tegument proteins.</title>
        <authorList>
            <person name="Yanagida N."/>
            <person name="Yoshida S."/>
            <person name="Nazerian K."/>
            <person name="Lee L.F."/>
        </authorList>
    </citation>
    <scope>NUCLEOTIDE SEQUENCE [LARGE SCALE GENOMIC DNA]</scope>
</reference>
<reference evidence="1 3" key="3">
    <citation type="journal article" date="1992" name="Proc. Natl. Acad. Sci. U.S.A.">
        <title>Marek disease virus encodes a basic-leucine zipper gene resembling the fos/jun oncogenes that is highly expressed in lymphoblastoid tumors.</title>
        <authorList>
            <person name="Jones D."/>
            <person name="Lee L."/>
            <person name="Liu J.L."/>
            <person name="Kung H.J."/>
            <person name="Tillotson J.K."/>
        </authorList>
    </citation>
    <scope>NUCLEOTIDE SEQUENCE [LARGE SCALE GENOMIC DNA]</scope>
    <source>
        <strain evidence="1">GA</strain>
    </source>
</reference>
<reference evidence="2" key="9">
    <citation type="submission" date="2004-06" db="EMBL/GenBank/DDBJ databases">
        <authorList>
            <person name="Lee L.F."/>
            <person name="Wu P."/>
            <person name="Sui D."/>
            <person name="Ren D."/>
            <person name="Kung H.J."/>
            <person name="Witter R.L."/>
        </authorList>
    </citation>
    <scope>NUCLEOTIDE SEQUENCE</scope>
    <source>
        <strain evidence="2">GA</strain>
    </source>
</reference>
<dbReference type="EMBL" id="AF147806">
    <property type="protein sequence ID" value="AAF66801.1"/>
    <property type="molecule type" value="Genomic_DNA"/>
</dbReference>
<dbReference type="Proteomes" id="UP000138113">
    <property type="component" value="Segment"/>
</dbReference>
<evidence type="ECO:0000313" key="3">
    <source>
        <dbReference type="Proteomes" id="UP000138113"/>
    </source>
</evidence>
<reference evidence="3" key="7">
    <citation type="journal article" date="1995" name="Virus Res.">
        <title>Identification and characterization of a Marek's disease virus gene encoding DNA polymerase.</title>
        <authorList>
            <person name="Sui D."/>
            <person name="Wu P."/>
            <person name="Kung H.J."/>
            <person name="Lee L.F."/>
        </authorList>
    </citation>
    <scope>NUCLEOTIDE SEQUENCE [LARGE SCALE GENOMIC DNA]</scope>
</reference>
<organism evidence="2 3">
    <name type="scientific">Gallid alphaherpesvirus 2</name>
    <dbReference type="NCBI Taxonomy" id="10390"/>
    <lineage>
        <taxon>Viruses</taxon>
        <taxon>Duplodnaviria</taxon>
        <taxon>Heunggongvirae</taxon>
        <taxon>Peploviricota</taxon>
        <taxon>Herviviricetes</taxon>
        <taxon>Herpesvirales</taxon>
        <taxon>Orthoherpesviridae</taxon>
        <taxon>Alphaherpesvirinae</taxon>
        <taxon>Mardivirus</taxon>
        <taxon>Mardivirus gallidalpha2</taxon>
    </lineage>
</organism>
<reference evidence="3" key="1">
    <citation type="journal article" date="1988" name="J. Virol.">
        <title>Structure and complete nucleotide sequence of the Marek's disease herpesvirus gp57-65 gene.</title>
        <authorList>
            <person name="Coussens P.M."/>
            <person name="Velicer L.F."/>
        </authorList>
    </citation>
    <scope>NUCLEOTIDE SEQUENCE [LARGE SCALE GENOMIC DNA]</scope>
</reference>